<keyword evidence="5" id="KW-0862">Zinc</keyword>
<accession>A0A1Y1UQZ1</accession>
<evidence type="ECO:0000256" key="6">
    <source>
        <dbReference type="ARBA" id="ARBA00023242"/>
    </source>
</evidence>
<dbReference type="InterPro" id="IPR013087">
    <property type="entry name" value="Znf_C2H2_type"/>
</dbReference>
<dbReference type="SMART" id="SM00355">
    <property type="entry name" value="ZnF_C2H2"/>
    <property type="match status" value="3"/>
</dbReference>
<feature type="domain" description="C2H2-type" evidence="8">
    <location>
        <begin position="385"/>
        <end position="412"/>
    </location>
</feature>
<dbReference type="PROSITE" id="PS00028">
    <property type="entry name" value="ZINC_FINGER_C2H2_1"/>
    <property type="match status" value="2"/>
</dbReference>
<evidence type="ECO:0000256" key="5">
    <source>
        <dbReference type="ARBA" id="ARBA00022833"/>
    </source>
</evidence>
<dbReference type="Proteomes" id="UP000193719">
    <property type="component" value="Unassembled WGS sequence"/>
</dbReference>
<name>A0A1Y1UQZ1_9FUNG</name>
<dbReference type="GO" id="GO:0000978">
    <property type="term" value="F:RNA polymerase II cis-regulatory region sequence-specific DNA binding"/>
    <property type="evidence" value="ECO:0007669"/>
    <property type="project" value="TreeGrafter"/>
</dbReference>
<keyword evidence="3" id="KW-0677">Repeat</keyword>
<evidence type="ECO:0000259" key="8">
    <source>
        <dbReference type="PROSITE" id="PS50157"/>
    </source>
</evidence>
<dbReference type="PROSITE" id="PS50157">
    <property type="entry name" value="ZINC_FINGER_C2H2_2"/>
    <property type="match status" value="3"/>
</dbReference>
<dbReference type="FunFam" id="3.30.160.60:FF:001732">
    <property type="entry name" value="Zgc:162936"/>
    <property type="match status" value="1"/>
</dbReference>
<feature type="domain" description="C2H2-type" evidence="8">
    <location>
        <begin position="413"/>
        <end position="433"/>
    </location>
</feature>
<dbReference type="SUPFAM" id="SSF57667">
    <property type="entry name" value="beta-beta-alpha zinc fingers"/>
    <property type="match status" value="2"/>
</dbReference>
<evidence type="ECO:0000313" key="10">
    <source>
        <dbReference type="Proteomes" id="UP000193719"/>
    </source>
</evidence>
<evidence type="ECO:0000256" key="2">
    <source>
        <dbReference type="ARBA" id="ARBA00022723"/>
    </source>
</evidence>
<dbReference type="GO" id="GO:0005634">
    <property type="term" value="C:nucleus"/>
    <property type="evidence" value="ECO:0007669"/>
    <property type="project" value="UniProtKB-SubCell"/>
</dbReference>
<evidence type="ECO:0000256" key="7">
    <source>
        <dbReference type="PROSITE-ProRule" id="PRU00042"/>
    </source>
</evidence>
<dbReference type="PANTHER" id="PTHR23235:SF120">
    <property type="entry name" value="KRUPPEL-LIKE FACTOR 15"/>
    <property type="match status" value="1"/>
</dbReference>
<evidence type="ECO:0000256" key="4">
    <source>
        <dbReference type="ARBA" id="ARBA00022771"/>
    </source>
</evidence>
<evidence type="ECO:0000256" key="1">
    <source>
        <dbReference type="ARBA" id="ARBA00004123"/>
    </source>
</evidence>
<reference evidence="9 10" key="2">
    <citation type="submission" date="2016-08" db="EMBL/GenBank/DDBJ databases">
        <title>Pervasive Adenine N6-methylation of Active Genes in Fungi.</title>
        <authorList>
            <consortium name="DOE Joint Genome Institute"/>
            <person name="Mondo S.J."/>
            <person name="Dannebaum R.O."/>
            <person name="Kuo R.C."/>
            <person name="Labutti K."/>
            <person name="Haridas S."/>
            <person name="Kuo A."/>
            <person name="Salamov A."/>
            <person name="Ahrendt S.R."/>
            <person name="Lipzen A."/>
            <person name="Sullivan W."/>
            <person name="Andreopoulos W.B."/>
            <person name="Clum A."/>
            <person name="Lindquist E."/>
            <person name="Daum C."/>
            <person name="Ramamoorthy G.K."/>
            <person name="Gryganskyi A."/>
            <person name="Culley D."/>
            <person name="Magnuson J.K."/>
            <person name="James T.Y."/>
            <person name="O'Malley M.A."/>
            <person name="Stajich J.E."/>
            <person name="Spatafora J.W."/>
            <person name="Visel A."/>
            <person name="Grigoriev I.V."/>
        </authorList>
    </citation>
    <scope>NUCLEOTIDE SEQUENCE [LARGE SCALE GENOMIC DNA]</scope>
    <source>
        <strain evidence="10">finn</strain>
    </source>
</reference>
<sequence length="465" mass="51996">MVYNNSSSSNHAMPNNINTKSIYQNNNCNISTVYRNSYVSSTNSTSYIPLTPGNNNSQLFINYNSIPANTYSSEYSINPIQNMNSSISLQQNYSSKQYMNIDNNLKQIIINNSNNIYQTPINNHMANTASTQIDALSSYNNNIIINNKNIINHTLVAVVNSPINTTIINKNIINTLNTIPNNVNITRNNSNNVKNNSSVINTNTVPVKTTSINNNNITLNTVENRVNAINNTIPIPINIQPNNNTIINATTIKTLENTAGISPSLAKTSLITTTTVCSIPSPNTKQSINSNSVINNNSINVLNSQIKNTISPSNLKYLADNKMNNDNKVQNISNSIIGPNISMVNRPKDYCIKSKIHICECCGKIFNKASRLRDHMLTHVKTRAFQCETCHLPFKRKNDMIRHMRIHTGYKPYKCKKCGKGFTRSDALSRHIKSGLCQLISINEQNQSENSSTKKKELDKNLKYR</sequence>
<dbReference type="PANTHER" id="PTHR23235">
    <property type="entry name" value="KRUEPPEL-LIKE TRANSCRIPTION FACTOR"/>
    <property type="match status" value="1"/>
</dbReference>
<dbReference type="InterPro" id="IPR036236">
    <property type="entry name" value="Znf_C2H2_sf"/>
</dbReference>
<proteinExistence type="predicted"/>
<gene>
    <name evidence="9" type="ORF">BCR36DRAFT_416928</name>
</gene>
<dbReference type="GO" id="GO:0045893">
    <property type="term" value="P:positive regulation of DNA-templated transcription"/>
    <property type="evidence" value="ECO:0007669"/>
    <property type="project" value="UniProtKB-ARBA"/>
</dbReference>
<comment type="subcellular location">
    <subcellularLocation>
        <location evidence="1">Nucleus</location>
    </subcellularLocation>
</comment>
<dbReference type="AlphaFoldDB" id="A0A1Y1UQZ1"/>
<reference evidence="9 10" key="1">
    <citation type="submission" date="2016-08" db="EMBL/GenBank/DDBJ databases">
        <title>Genomes of anaerobic fungi encode conserved fungal cellulosomes for biomass hydrolysis.</title>
        <authorList>
            <consortium name="DOE Joint Genome Institute"/>
            <person name="Haitjema C.H."/>
            <person name="Gilmore S.P."/>
            <person name="Henske J.K."/>
            <person name="Solomon K.V."/>
            <person name="De Groot R."/>
            <person name="Kuo A."/>
            <person name="Mondo S.J."/>
            <person name="Salamov A.A."/>
            <person name="Labutti K."/>
            <person name="Zhao Z."/>
            <person name="Chiniquy J."/>
            <person name="Barry K."/>
            <person name="Brewer H.M."/>
            <person name="Purvine S.O."/>
            <person name="Wright A.T."/>
            <person name="Boxma B."/>
            <person name="Van Alen T."/>
            <person name="Hackstein J.H."/>
            <person name="Baker S.E."/>
            <person name="Grigoriev I.V."/>
            <person name="O'Malley M.A."/>
        </authorList>
    </citation>
    <scope>NUCLEOTIDE SEQUENCE [LARGE SCALE GENOMIC DNA]</scope>
    <source>
        <strain evidence="10">finn</strain>
    </source>
</reference>
<dbReference type="FunFam" id="3.30.160.60:FF:000145">
    <property type="entry name" value="Zinc finger protein 574"/>
    <property type="match status" value="1"/>
</dbReference>
<keyword evidence="10" id="KW-1185">Reference proteome</keyword>
<comment type="caution">
    <text evidence="9">The sequence shown here is derived from an EMBL/GenBank/DDBJ whole genome shotgun (WGS) entry which is preliminary data.</text>
</comment>
<dbReference type="OrthoDB" id="9947289at2759"/>
<dbReference type="Pfam" id="PF00096">
    <property type="entry name" value="zf-C2H2"/>
    <property type="match status" value="2"/>
</dbReference>
<evidence type="ECO:0000313" key="9">
    <source>
        <dbReference type="EMBL" id="ORX40372.1"/>
    </source>
</evidence>
<dbReference type="Gene3D" id="3.30.160.60">
    <property type="entry name" value="Classic Zinc Finger"/>
    <property type="match status" value="3"/>
</dbReference>
<keyword evidence="4 7" id="KW-0863">Zinc-finger</keyword>
<dbReference type="EMBL" id="MCFH01000097">
    <property type="protein sequence ID" value="ORX40372.1"/>
    <property type="molecule type" value="Genomic_DNA"/>
</dbReference>
<feature type="domain" description="C2H2-type" evidence="8">
    <location>
        <begin position="357"/>
        <end position="384"/>
    </location>
</feature>
<evidence type="ECO:0000256" key="3">
    <source>
        <dbReference type="ARBA" id="ARBA00022737"/>
    </source>
</evidence>
<organism evidence="9 10">
    <name type="scientific">Piromyces finnis</name>
    <dbReference type="NCBI Taxonomy" id="1754191"/>
    <lineage>
        <taxon>Eukaryota</taxon>
        <taxon>Fungi</taxon>
        <taxon>Fungi incertae sedis</taxon>
        <taxon>Chytridiomycota</taxon>
        <taxon>Chytridiomycota incertae sedis</taxon>
        <taxon>Neocallimastigomycetes</taxon>
        <taxon>Neocallimastigales</taxon>
        <taxon>Neocallimastigaceae</taxon>
        <taxon>Piromyces</taxon>
    </lineage>
</organism>
<keyword evidence="2" id="KW-0479">Metal-binding</keyword>
<protein>
    <recommendedName>
        <fullName evidence="8">C2H2-type domain-containing protein</fullName>
    </recommendedName>
</protein>
<dbReference type="GO" id="GO:0000981">
    <property type="term" value="F:DNA-binding transcription factor activity, RNA polymerase II-specific"/>
    <property type="evidence" value="ECO:0007669"/>
    <property type="project" value="TreeGrafter"/>
</dbReference>
<dbReference type="GO" id="GO:0005694">
    <property type="term" value="C:chromosome"/>
    <property type="evidence" value="ECO:0007669"/>
    <property type="project" value="UniProtKB-ARBA"/>
</dbReference>
<dbReference type="STRING" id="1754191.A0A1Y1UQZ1"/>
<keyword evidence="6" id="KW-0539">Nucleus</keyword>
<dbReference type="GO" id="GO:0008270">
    <property type="term" value="F:zinc ion binding"/>
    <property type="evidence" value="ECO:0007669"/>
    <property type="project" value="UniProtKB-KW"/>
</dbReference>